<dbReference type="SUPFAM" id="SSF50685">
    <property type="entry name" value="Barwin-like endoglucanases"/>
    <property type="match status" value="1"/>
</dbReference>
<dbReference type="STRING" id="342668.A0A1B8GL47"/>
<accession>A0A1B8GL47</accession>
<keyword evidence="3" id="KW-1185">Reference proteome</keyword>
<dbReference type="Proteomes" id="UP000091956">
    <property type="component" value="Unassembled WGS sequence"/>
</dbReference>
<gene>
    <name evidence="2" type="ORF">VE01_05309</name>
</gene>
<organism evidence="2 3">
    <name type="scientific">Pseudogymnoascus verrucosus</name>
    <dbReference type="NCBI Taxonomy" id="342668"/>
    <lineage>
        <taxon>Eukaryota</taxon>
        <taxon>Fungi</taxon>
        <taxon>Dikarya</taxon>
        <taxon>Ascomycota</taxon>
        <taxon>Pezizomycotina</taxon>
        <taxon>Leotiomycetes</taxon>
        <taxon>Thelebolales</taxon>
        <taxon>Thelebolaceae</taxon>
        <taxon>Pseudogymnoascus</taxon>
    </lineage>
</organism>
<evidence type="ECO:0008006" key="4">
    <source>
        <dbReference type="Google" id="ProtNLM"/>
    </source>
</evidence>
<dbReference type="OrthoDB" id="5823761at2759"/>
<evidence type="ECO:0000313" key="3">
    <source>
        <dbReference type="Proteomes" id="UP000091956"/>
    </source>
</evidence>
<evidence type="ECO:0000313" key="2">
    <source>
        <dbReference type="EMBL" id="OBT96557.1"/>
    </source>
</evidence>
<name>A0A1B8GL47_9PEZI</name>
<feature type="chain" id="PRO_5008608710" description="Expansin-like EG45 domain-containing protein" evidence="1">
    <location>
        <begin position="20"/>
        <end position="151"/>
    </location>
</feature>
<reference evidence="2 3" key="1">
    <citation type="submission" date="2016-03" db="EMBL/GenBank/DDBJ databases">
        <title>Comparative genomics of Pseudogymnoascus destructans, the fungus causing white-nose syndrome of bats.</title>
        <authorList>
            <person name="Palmer J.M."/>
            <person name="Drees K.P."/>
            <person name="Foster J.T."/>
            <person name="Lindner D.L."/>
        </authorList>
    </citation>
    <scope>NUCLEOTIDE SEQUENCE [LARGE SCALE GENOMIC DNA]</scope>
    <source>
        <strain evidence="2 3">UAMH 10579</strain>
    </source>
</reference>
<dbReference type="Gene3D" id="2.40.40.10">
    <property type="entry name" value="RlpA-like domain"/>
    <property type="match status" value="1"/>
</dbReference>
<dbReference type="RefSeq" id="XP_018130290.1">
    <property type="nucleotide sequence ID" value="XM_018274774.2"/>
</dbReference>
<evidence type="ECO:0000256" key="1">
    <source>
        <dbReference type="SAM" id="SignalP"/>
    </source>
</evidence>
<dbReference type="GeneID" id="28838695"/>
<feature type="signal peptide" evidence="1">
    <location>
        <begin position="1"/>
        <end position="19"/>
    </location>
</feature>
<protein>
    <recommendedName>
        <fullName evidence="4">Expansin-like EG45 domain-containing protein</fullName>
    </recommendedName>
</protein>
<proteinExistence type="predicted"/>
<dbReference type="EMBL" id="KV460227">
    <property type="protein sequence ID" value="OBT96557.1"/>
    <property type="molecule type" value="Genomic_DNA"/>
</dbReference>
<reference evidence="3" key="2">
    <citation type="journal article" date="2018" name="Nat. Commun.">
        <title>Extreme sensitivity to ultraviolet light in the fungal pathogen causing white-nose syndrome of bats.</title>
        <authorList>
            <person name="Palmer J.M."/>
            <person name="Drees K.P."/>
            <person name="Foster J.T."/>
            <person name="Lindner D.L."/>
        </authorList>
    </citation>
    <scope>NUCLEOTIDE SEQUENCE [LARGE SCALE GENOMIC DNA]</scope>
    <source>
        <strain evidence="3">UAMH 10579</strain>
    </source>
</reference>
<keyword evidence="1" id="KW-0732">Signal</keyword>
<dbReference type="Pfam" id="PF22514">
    <property type="entry name" value="EXPB1_D1"/>
    <property type="match status" value="1"/>
</dbReference>
<dbReference type="InterPro" id="IPR036908">
    <property type="entry name" value="RlpA-like_sf"/>
</dbReference>
<dbReference type="AlphaFoldDB" id="A0A1B8GL47"/>
<sequence>MHPKALLALALSLPLAATALKASFTEYGAGDSMGSPNCATSINACGEPGGGYTAALSQSQFGAGPGDGAGPACGTCYKLTVTTDLSGQAVTENSVTVRVNNLCPTDGNPICSVPNQYGAEIHFDLCRDSGATANFFTSSQAGIGTAEQVSC</sequence>